<feature type="region of interest" description="Disordered" evidence="1">
    <location>
        <begin position="360"/>
        <end position="422"/>
    </location>
</feature>
<sequence length="422" mass="47924">MTTNSSIDKPEAKSNVWFDEQDEQIFDKFEMVGGKYIPPQSEFLKHLDNYTNGKEFKLQWKCIGHRAPTPENQETNEHEDDQFPEVENTIDDGDFEFEDELNQLNLSSVRRNATPKGSAKKTKTTSLQSILSNIARHRKIDMLGTEDELKNKMKQEQQQSKIQGSTLNQSEFQNENQNLGEENLSQSSESQSLQESTLHLENNEVESNSNSQQDDSLHSFLNKNETSHGDDQNNFNMESEQFTLDPKGSHQALQSGNLPSSENHQNQPKQVQLDTQQLQIFQHQLPQQTNNLNFQNILNRNPEPNQPSNLDNLQESTQNKTSGPEAGLSSTSPTSQAQQILNQSSQVTTTTSTSLVQSQSLQSQNFQNHDSLSNKELESVRIKESMETDQNQAESSEMLGSDLPLPEESKHDLSEFDFEMDE</sequence>
<name>A0A3Q0IQX8_DIACI</name>
<feature type="compositionally biased region" description="Polar residues" evidence="1">
    <location>
        <begin position="302"/>
        <end position="342"/>
    </location>
</feature>
<dbReference type="InterPro" id="IPR028213">
    <property type="entry name" value="PA1"/>
</dbReference>
<feature type="region of interest" description="Disordered" evidence="1">
    <location>
        <begin position="295"/>
        <end position="345"/>
    </location>
</feature>
<feature type="region of interest" description="Disordered" evidence="1">
    <location>
        <begin position="66"/>
        <end position="87"/>
    </location>
</feature>
<feature type="compositionally biased region" description="Basic and acidic residues" evidence="1">
    <location>
        <begin position="372"/>
        <end position="386"/>
    </location>
</feature>
<dbReference type="KEGG" id="dci:103508064"/>
<feature type="compositionally biased region" description="Polar residues" evidence="1">
    <location>
        <begin position="232"/>
        <end position="242"/>
    </location>
</feature>
<dbReference type="Pfam" id="PF15364">
    <property type="entry name" value="PAXIP1_C"/>
    <property type="match status" value="1"/>
</dbReference>
<proteinExistence type="predicted"/>
<feature type="compositionally biased region" description="Acidic residues" evidence="1">
    <location>
        <begin position="77"/>
        <end position="87"/>
    </location>
</feature>
<feature type="region of interest" description="Disordered" evidence="1">
    <location>
        <begin position="174"/>
        <end position="273"/>
    </location>
</feature>
<feature type="compositionally biased region" description="Low complexity" evidence="1">
    <location>
        <begin position="174"/>
        <end position="211"/>
    </location>
</feature>
<dbReference type="Proteomes" id="UP000079169">
    <property type="component" value="Unplaced"/>
</dbReference>
<feature type="compositionally biased region" description="Polar residues" evidence="1">
    <location>
        <begin position="251"/>
        <end position="266"/>
    </location>
</feature>
<dbReference type="AlphaFoldDB" id="A0A3Q0IQX8"/>
<evidence type="ECO:0000256" key="1">
    <source>
        <dbReference type="SAM" id="MobiDB-lite"/>
    </source>
</evidence>
<dbReference type="STRING" id="121845.A0A3Q0IQX8"/>
<dbReference type="GeneID" id="103508064"/>
<accession>A0A3Q0IQX8</accession>
<evidence type="ECO:0000313" key="2">
    <source>
        <dbReference type="Proteomes" id="UP000079169"/>
    </source>
</evidence>
<dbReference type="RefSeq" id="XP_026678691.1">
    <property type="nucleotide sequence ID" value="XM_026822890.1"/>
</dbReference>
<dbReference type="PaxDb" id="121845-A0A3Q0IQX8"/>
<organism evidence="2 4">
    <name type="scientific">Diaphorina citri</name>
    <name type="common">Asian citrus psyllid</name>
    <dbReference type="NCBI Taxonomy" id="121845"/>
    <lineage>
        <taxon>Eukaryota</taxon>
        <taxon>Metazoa</taxon>
        <taxon>Ecdysozoa</taxon>
        <taxon>Arthropoda</taxon>
        <taxon>Hexapoda</taxon>
        <taxon>Insecta</taxon>
        <taxon>Pterygota</taxon>
        <taxon>Neoptera</taxon>
        <taxon>Paraneoptera</taxon>
        <taxon>Hemiptera</taxon>
        <taxon>Sternorrhyncha</taxon>
        <taxon>Psylloidea</taxon>
        <taxon>Psyllidae</taxon>
        <taxon>Diaphorininae</taxon>
        <taxon>Diaphorina</taxon>
    </lineage>
</organism>
<evidence type="ECO:0000313" key="3">
    <source>
        <dbReference type="RefSeq" id="XP_026678685.1"/>
    </source>
</evidence>
<evidence type="ECO:0000313" key="4">
    <source>
        <dbReference type="RefSeq" id="XP_026678691.1"/>
    </source>
</evidence>
<keyword evidence="2" id="KW-1185">Reference proteome</keyword>
<dbReference type="RefSeq" id="XP_026678685.1">
    <property type="nucleotide sequence ID" value="XM_026822884.1"/>
</dbReference>
<reference evidence="3 4" key="1">
    <citation type="submission" date="2025-04" db="UniProtKB">
        <authorList>
            <consortium name="RefSeq"/>
        </authorList>
    </citation>
    <scope>IDENTIFICATION</scope>
</reference>
<gene>
    <name evidence="3 4" type="primary">LOC103508064</name>
</gene>
<protein>
    <submittedName>
        <fullName evidence="3">Probable E3 ubiquitin-protein ligase bre1 isoform X1</fullName>
    </submittedName>
    <submittedName>
        <fullName evidence="4">Probable E3 ubiquitin-protein ligase bre1 isoform X2</fullName>
    </submittedName>
</protein>